<accession>A0A3N6NJ51</accession>
<evidence type="ECO:0000256" key="1">
    <source>
        <dbReference type="SAM" id="MobiDB-lite"/>
    </source>
</evidence>
<gene>
    <name evidence="2" type="ORF">EA472_15030</name>
</gene>
<evidence type="ECO:0000313" key="3">
    <source>
        <dbReference type="Proteomes" id="UP000281431"/>
    </source>
</evidence>
<keyword evidence="3" id="KW-1185">Reference proteome</keyword>
<organism evidence="2 3">
    <name type="scientific">Natrarchaeobius chitinivorans</name>
    <dbReference type="NCBI Taxonomy" id="1679083"/>
    <lineage>
        <taxon>Archaea</taxon>
        <taxon>Methanobacteriati</taxon>
        <taxon>Methanobacteriota</taxon>
        <taxon>Stenosarchaea group</taxon>
        <taxon>Halobacteria</taxon>
        <taxon>Halobacteriales</taxon>
        <taxon>Natrialbaceae</taxon>
        <taxon>Natrarchaeobius</taxon>
    </lineage>
</organism>
<dbReference type="OrthoDB" id="300423at2157"/>
<comment type="caution">
    <text evidence="2">The sequence shown here is derived from an EMBL/GenBank/DDBJ whole genome shotgun (WGS) entry which is preliminary data.</text>
</comment>
<evidence type="ECO:0000313" key="2">
    <source>
        <dbReference type="EMBL" id="RQG99182.1"/>
    </source>
</evidence>
<feature type="compositionally biased region" description="Low complexity" evidence="1">
    <location>
        <begin position="41"/>
        <end position="56"/>
    </location>
</feature>
<dbReference type="Proteomes" id="UP000281431">
    <property type="component" value="Unassembled WGS sequence"/>
</dbReference>
<dbReference type="Pfam" id="PF25925">
    <property type="entry name" value="DUF7970"/>
    <property type="match status" value="1"/>
</dbReference>
<sequence length="127" mass="14247">MSDNPFDDLEGDETVAESTTDGEATASERVDTEPDQPQSVEPASAEPDSPADAGPGFEYSEVRQRPLYARGETWDELEDELGIRVVPSLRRLGIRDEETRELHDAILKVAIDHIDEVPERVRETRTR</sequence>
<protein>
    <submittedName>
        <fullName evidence="2">Uncharacterized protein</fullName>
    </submittedName>
</protein>
<dbReference type="AlphaFoldDB" id="A0A3N6NJ51"/>
<feature type="region of interest" description="Disordered" evidence="1">
    <location>
        <begin position="1"/>
        <end position="64"/>
    </location>
</feature>
<dbReference type="EMBL" id="REFZ01000010">
    <property type="protein sequence ID" value="RQG99182.1"/>
    <property type="molecule type" value="Genomic_DNA"/>
</dbReference>
<dbReference type="InterPro" id="IPR058276">
    <property type="entry name" value="DUF7970"/>
</dbReference>
<name>A0A3N6NJ51_NATCH</name>
<feature type="compositionally biased region" description="Acidic residues" evidence="1">
    <location>
        <begin position="1"/>
        <end position="15"/>
    </location>
</feature>
<proteinExistence type="predicted"/>
<reference evidence="2 3" key="1">
    <citation type="submission" date="2018-10" db="EMBL/GenBank/DDBJ databases">
        <title>Natrarchaeobius chitinivorans gen. nov., sp. nov., and Natrarchaeobius haloalkaliphilus sp. nov., alkaliphilic, chitin-utilizing haloarchaea from hypersaline alkaline lakes.</title>
        <authorList>
            <person name="Sorokin D.Y."/>
            <person name="Elcheninov A.G."/>
            <person name="Kostrikina N.A."/>
            <person name="Bale N.J."/>
            <person name="Sinninghe Damste J.S."/>
            <person name="Khijniak T.V."/>
            <person name="Kublanov I.V."/>
            <person name="Toshchakov S.V."/>
        </authorList>
    </citation>
    <scope>NUCLEOTIDE SEQUENCE [LARGE SCALE GENOMIC DNA]</scope>
    <source>
        <strain evidence="2 3">AArcht7</strain>
    </source>
</reference>